<dbReference type="PROSITE" id="PS50005">
    <property type="entry name" value="TPR"/>
    <property type="match status" value="2"/>
</dbReference>
<dbReference type="PANTHER" id="PTHR45586:SF1">
    <property type="entry name" value="LIPOPOLYSACCHARIDE ASSEMBLY PROTEIN B"/>
    <property type="match status" value="1"/>
</dbReference>
<dbReference type="AlphaFoldDB" id="A0A7W4WA13"/>
<dbReference type="Proteomes" id="UP000535937">
    <property type="component" value="Unassembled WGS sequence"/>
</dbReference>
<keyword evidence="5" id="KW-1185">Reference proteome</keyword>
<dbReference type="InterPro" id="IPR019734">
    <property type="entry name" value="TPR_rpt"/>
</dbReference>
<dbReference type="PANTHER" id="PTHR45586">
    <property type="entry name" value="TPR REPEAT-CONTAINING PROTEIN PA4667"/>
    <property type="match status" value="1"/>
</dbReference>
<reference evidence="4 5" key="1">
    <citation type="submission" date="2020-08" db="EMBL/GenBank/DDBJ databases">
        <title>Genomic Encyclopedia of Type Strains, Phase III (KMG-III): the genomes of soil and plant-associated and newly described type strains.</title>
        <authorList>
            <person name="Whitman W."/>
        </authorList>
    </citation>
    <scope>NUCLEOTIDE SEQUENCE [LARGE SCALE GENOMIC DNA]</scope>
    <source>
        <strain evidence="4 5">CECT 8799</strain>
    </source>
</reference>
<dbReference type="RefSeq" id="WP_183457863.1">
    <property type="nucleotide sequence ID" value="NZ_JACHWZ010000005.1"/>
</dbReference>
<evidence type="ECO:0000256" key="2">
    <source>
        <dbReference type="ARBA" id="ARBA00022803"/>
    </source>
</evidence>
<name>A0A7W4WA13_9GAMM</name>
<dbReference type="InterPro" id="IPR011990">
    <property type="entry name" value="TPR-like_helical_dom_sf"/>
</dbReference>
<evidence type="ECO:0000313" key="5">
    <source>
        <dbReference type="Proteomes" id="UP000535937"/>
    </source>
</evidence>
<evidence type="ECO:0000256" key="1">
    <source>
        <dbReference type="ARBA" id="ARBA00022737"/>
    </source>
</evidence>
<keyword evidence="2 3" id="KW-0802">TPR repeat</keyword>
<feature type="repeat" description="TPR" evidence="3">
    <location>
        <begin position="144"/>
        <end position="177"/>
    </location>
</feature>
<evidence type="ECO:0000313" key="4">
    <source>
        <dbReference type="EMBL" id="MBB3060450.1"/>
    </source>
</evidence>
<feature type="repeat" description="TPR" evidence="3">
    <location>
        <begin position="76"/>
        <end position="109"/>
    </location>
</feature>
<dbReference type="Gene3D" id="1.25.40.10">
    <property type="entry name" value="Tetratricopeptide repeat domain"/>
    <property type="match status" value="1"/>
</dbReference>
<dbReference type="InterPro" id="IPR051012">
    <property type="entry name" value="CellSynth/LPSAsmb/PSIAsmb"/>
</dbReference>
<dbReference type="EMBL" id="JACHWZ010000005">
    <property type="protein sequence ID" value="MBB3060450.1"/>
    <property type="molecule type" value="Genomic_DNA"/>
</dbReference>
<proteinExistence type="predicted"/>
<dbReference type="Pfam" id="PF14559">
    <property type="entry name" value="TPR_19"/>
    <property type="match status" value="1"/>
</dbReference>
<evidence type="ECO:0000256" key="3">
    <source>
        <dbReference type="PROSITE-ProRule" id="PRU00339"/>
    </source>
</evidence>
<dbReference type="SMART" id="SM00028">
    <property type="entry name" value="TPR"/>
    <property type="match status" value="5"/>
</dbReference>
<accession>A0A7W4WA13</accession>
<keyword evidence="1" id="KW-0677">Repeat</keyword>
<protein>
    <submittedName>
        <fullName evidence="4">Tfp pilus assembly protein PilF</fullName>
    </submittedName>
</protein>
<organism evidence="4 5">
    <name type="scientific">Microbulbifer rhizosphaerae</name>
    <dbReference type="NCBI Taxonomy" id="1562603"/>
    <lineage>
        <taxon>Bacteria</taxon>
        <taxon>Pseudomonadati</taxon>
        <taxon>Pseudomonadota</taxon>
        <taxon>Gammaproteobacteria</taxon>
        <taxon>Cellvibrionales</taxon>
        <taxon>Microbulbiferaceae</taxon>
        <taxon>Microbulbifer</taxon>
    </lineage>
</organism>
<gene>
    <name evidence="4" type="ORF">FHS09_001269</name>
</gene>
<comment type="caution">
    <text evidence="4">The sequence shown here is derived from an EMBL/GenBank/DDBJ whole genome shotgun (WGS) entry which is preliminary data.</text>
</comment>
<sequence length="312" mass="35286">MDILDGQIQRLVERAGQQYRYGDFRGGMESLREALSIDPQQYFPHSFLAVGLLSMKRLVAAEHEARIGVQLEPEAHFAHFALGEVLQAQLKFKQALKHREQALALSPTDADYHRAVAETLALMGRDKAAKTYLDKALQLDPESADTLAQLGEWHLGRNQKQEAARFFDEALNLEPQHRAALTGKGRLLLYRGKTDEAYDHAIWVLQQDADNHAALQLLASIKTRRNPVFGLWFRMNAWLTAGGNLRTILLLIGAYVLFQLASQLLQDRGLAEAATLLRYTWLGVVIYSWVGPAWFRSKLEEELKSVRLKPGF</sequence>
<dbReference type="SUPFAM" id="SSF48452">
    <property type="entry name" value="TPR-like"/>
    <property type="match status" value="1"/>
</dbReference>